<proteinExistence type="predicted"/>
<sequence length="304" mass="32553">MSDKARSYLSTALDLMEDKALRRDDVDWDEVRRTAFTEAGNAQRPGDTYRAIEAALGRLGDGHSSFYDPRKATELHGDEQIRNPVEGRALADRLGFLSLPGVQGSEKVYQQYVREGRNAVAKANRPNACGWVIDLRRNLGGNMWPMLAVVGPILGDGNVGSFVDADGKKTVWSIEKGSPRLDGDSTGWGTSPPVGGGSAPVAVLTSRSTGSSGEAVTVAFRGRPYTRSFGEDTSGVPTGNAQHRLPDGAILNLTEWKDADRTGRAYDSPIPPDQPVVDNLGRGGSKDPVLDAATQWLSEQPGCS</sequence>
<dbReference type="Pfam" id="PF03572">
    <property type="entry name" value="Peptidase_S41"/>
    <property type="match status" value="1"/>
</dbReference>
<feature type="region of interest" description="Disordered" evidence="1">
    <location>
        <begin position="262"/>
        <end position="289"/>
    </location>
</feature>
<dbReference type="GO" id="GO:0007165">
    <property type="term" value="P:signal transduction"/>
    <property type="evidence" value="ECO:0007669"/>
    <property type="project" value="TreeGrafter"/>
</dbReference>
<dbReference type="Gene3D" id="3.90.226.10">
    <property type="entry name" value="2-enoyl-CoA Hydratase, Chain A, domain 1"/>
    <property type="match status" value="1"/>
</dbReference>
<evidence type="ECO:0000256" key="1">
    <source>
        <dbReference type="SAM" id="MobiDB-lite"/>
    </source>
</evidence>
<evidence type="ECO:0000313" key="3">
    <source>
        <dbReference type="EMBL" id="PNG16881.1"/>
    </source>
</evidence>
<feature type="region of interest" description="Disordered" evidence="1">
    <location>
        <begin position="176"/>
        <end position="197"/>
    </location>
</feature>
<dbReference type="InterPro" id="IPR005151">
    <property type="entry name" value="Tail-specific_protease"/>
</dbReference>
<dbReference type="GO" id="GO:0030288">
    <property type="term" value="C:outer membrane-bounded periplasmic space"/>
    <property type="evidence" value="ECO:0007669"/>
    <property type="project" value="TreeGrafter"/>
</dbReference>
<evidence type="ECO:0000313" key="4">
    <source>
        <dbReference type="Proteomes" id="UP000235943"/>
    </source>
</evidence>
<dbReference type="CDD" id="cd06567">
    <property type="entry name" value="Peptidase_S41"/>
    <property type="match status" value="1"/>
</dbReference>
<comment type="caution">
    <text evidence="3">The sequence shown here is derived from an EMBL/GenBank/DDBJ whole genome shotgun (WGS) entry which is preliminary data.</text>
</comment>
<reference evidence="3 4" key="1">
    <citation type="submission" date="2018-01" db="EMBL/GenBank/DDBJ databases">
        <title>Draft genome sequence of Streptomyces sp. 13K301.</title>
        <authorList>
            <person name="Sahin N."/>
            <person name="Saygin H."/>
            <person name="Ay H."/>
        </authorList>
    </citation>
    <scope>NUCLEOTIDE SEQUENCE [LARGE SCALE GENOMIC DNA]</scope>
    <source>
        <strain evidence="3 4">13K301</strain>
    </source>
</reference>
<dbReference type="AlphaFoldDB" id="A0A2N8TD01"/>
<dbReference type="EMBL" id="POUC01000578">
    <property type="protein sequence ID" value="PNG16881.1"/>
    <property type="molecule type" value="Genomic_DNA"/>
</dbReference>
<dbReference type="GO" id="GO:0008236">
    <property type="term" value="F:serine-type peptidase activity"/>
    <property type="evidence" value="ECO:0007669"/>
    <property type="project" value="InterPro"/>
</dbReference>
<protein>
    <submittedName>
        <fullName evidence="3">Peptidase S41</fullName>
    </submittedName>
</protein>
<dbReference type="SUPFAM" id="SSF52096">
    <property type="entry name" value="ClpP/crotonase"/>
    <property type="match status" value="1"/>
</dbReference>
<dbReference type="PANTHER" id="PTHR32060">
    <property type="entry name" value="TAIL-SPECIFIC PROTEASE"/>
    <property type="match status" value="1"/>
</dbReference>
<dbReference type="InterPro" id="IPR029045">
    <property type="entry name" value="ClpP/crotonase-like_dom_sf"/>
</dbReference>
<dbReference type="PANTHER" id="PTHR32060:SF30">
    <property type="entry name" value="CARBOXY-TERMINAL PROCESSING PROTEASE CTPA"/>
    <property type="match status" value="1"/>
</dbReference>
<name>A0A2N8TD01_9ACTN</name>
<dbReference type="OrthoDB" id="7314861at2"/>
<keyword evidence="4" id="KW-1185">Reference proteome</keyword>
<dbReference type="GO" id="GO:0004175">
    <property type="term" value="F:endopeptidase activity"/>
    <property type="evidence" value="ECO:0007669"/>
    <property type="project" value="TreeGrafter"/>
</dbReference>
<evidence type="ECO:0000259" key="2">
    <source>
        <dbReference type="Pfam" id="PF03572"/>
    </source>
</evidence>
<organism evidence="3 4">
    <name type="scientific">Streptomyces cahuitamycinicus</name>
    <dbReference type="NCBI Taxonomy" id="2070367"/>
    <lineage>
        <taxon>Bacteria</taxon>
        <taxon>Bacillati</taxon>
        <taxon>Actinomycetota</taxon>
        <taxon>Actinomycetes</taxon>
        <taxon>Kitasatosporales</taxon>
        <taxon>Streptomycetaceae</taxon>
        <taxon>Streptomyces</taxon>
    </lineage>
</organism>
<dbReference type="GO" id="GO:0006508">
    <property type="term" value="P:proteolysis"/>
    <property type="evidence" value="ECO:0007669"/>
    <property type="project" value="InterPro"/>
</dbReference>
<dbReference type="Proteomes" id="UP000235943">
    <property type="component" value="Unassembled WGS sequence"/>
</dbReference>
<gene>
    <name evidence="3" type="ORF">C1J00_39555</name>
</gene>
<feature type="domain" description="Tail specific protease" evidence="2">
    <location>
        <begin position="111"/>
        <end position="275"/>
    </location>
</feature>
<dbReference type="RefSeq" id="WP_102913696.1">
    <property type="nucleotide sequence ID" value="NZ_POUC01000578.1"/>
</dbReference>
<accession>A0A2N8TD01</accession>